<sequence>MNVWLCRDFAPAEWGEGALLSHRADGMVIHLVSTSPLLDIQQAARRLCQQGIQKVTLAGHWEREQQWAFAQGLQTPKAEVQLQWAMSSEEDREELEARWLCGRWVREMTNATPEQLGPLELAVEAAAFITELAPDKVSHRILKGAALQQAGWVGLYQVGRGSEREPVLLELDFNPSRDPKASVAAALVGKGITFDSGGYSMKSSEGMLTMKCDMGGAAIVTGALALAMLRGLDKRVKLILCCAENLVSGHAYKLGDILTYKNGTTVEIVNTDAEGRLVLADGLQLASESGAPLIIDAATLTGAAVMALGGRYNALFGLDKSLVSRAMAYAEAEQEPAWPLPLEPWHRQQCPSHYADTANSRPVKGGGPGGASNAAGFLSRFVANEGTGWLHIDLAACFSDNGDALWAPGANTLGMRTIAHTLLAEAC</sequence>
<proteinExistence type="inferred from homology"/>
<dbReference type="PANTHER" id="PTHR11963">
    <property type="entry name" value="LEUCINE AMINOPEPTIDASE-RELATED"/>
    <property type="match status" value="1"/>
</dbReference>
<evidence type="ECO:0000256" key="6">
    <source>
        <dbReference type="ARBA" id="ARBA00022801"/>
    </source>
</evidence>
<dbReference type="PANTHER" id="PTHR11963:SF20">
    <property type="entry name" value="PEPTIDASE B"/>
    <property type="match status" value="1"/>
</dbReference>
<dbReference type="GO" id="GO:0005737">
    <property type="term" value="C:cytoplasm"/>
    <property type="evidence" value="ECO:0007669"/>
    <property type="project" value="InterPro"/>
</dbReference>
<comment type="caution">
    <text evidence="9">The sequence shown here is derived from an EMBL/GenBank/DDBJ whole genome shotgun (WGS) entry which is preliminary data.</text>
</comment>
<dbReference type="GO" id="GO:0006508">
    <property type="term" value="P:proteolysis"/>
    <property type="evidence" value="ECO:0007669"/>
    <property type="project" value="UniProtKB-KW"/>
</dbReference>
<evidence type="ECO:0000256" key="4">
    <source>
        <dbReference type="ARBA" id="ARBA00022670"/>
    </source>
</evidence>
<dbReference type="PRINTS" id="PR00481">
    <property type="entry name" value="LAMNOPPTDASE"/>
</dbReference>
<dbReference type="GO" id="GO:0030145">
    <property type="term" value="F:manganese ion binding"/>
    <property type="evidence" value="ECO:0007669"/>
    <property type="project" value="InterPro"/>
</dbReference>
<comment type="similarity">
    <text evidence="1">Belongs to the peptidase M17 family.</text>
</comment>
<dbReference type="PIRSF" id="PIRSF036388">
    <property type="entry name" value="Ctsl_amnpptdse_B"/>
    <property type="match status" value="1"/>
</dbReference>
<evidence type="ECO:0000256" key="1">
    <source>
        <dbReference type="ARBA" id="ARBA00009528"/>
    </source>
</evidence>
<dbReference type="Proteomes" id="UP000078435">
    <property type="component" value="Unassembled WGS sequence"/>
</dbReference>
<dbReference type="Pfam" id="PF00883">
    <property type="entry name" value="Peptidase_M17"/>
    <property type="match status" value="1"/>
</dbReference>
<feature type="domain" description="Cytosol aminopeptidase" evidence="8">
    <location>
        <begin position="270"/>
        <end position="277"/>
    </location>
</feature>
<dbReference type="Gene3D" id="3.40.630.10">
    <property type="entry name" value="Zn peptidases"/>
    <property type="match status" value="1"/>
</dbReference>
<name>A0A175VKQ2_AEREN</name>
<dbReference type="NCBIfam" id="NF003450">
    <property type="entry name" value="PRK05015.1"/>
    <property type="match status" value="1"/>
</dbReference>
<keyword evidence="4" id="KW-0645">Protease</keyword>
<organism evidence="9 10">
    <name type="scientific">Aeromonas enteropelogenes</name>
    <name type="common">Aeromonas trota</name>
    <dbReference type="NCBI Taxonomy" id="29489"/>
    <lineage>
        <taxon>Bacteria</taxon>
        <taxon>Pseudomonadati</taxon>
        <taxon>Pseudomonadota</taxon>
        <taxon>Gammaproteobacteria</taxon>
        <taxon>Aeromonadales</taxon>
        <taxon>Aeromonadaceae</taxon>
        <taxon>Aeromonas</taxon>
    </lineage>
</organism>
<dbReference type="InterPro" id="IPR047620">
    <property type="entry name" value="M17_PepB-like_N"/>
</dbReference>
<keyword evidence="7" id="KW-0464">Manganese</keyword>
<dbReference type="GO" id="GO:0070006">
    <property type="term" value="F:metalloaminopeptidase activity"/>
    <property type="evidence" value="ECO:0007669"/>
    <property type="project" value="InterPro"/>
</dbReference>
<dbReference type="STRING" id="29489.VL01_04155"/>
<evidence type="ECO:0000256" key="2">
    <source>
        <dbReference type="ARBA" id="ARBA00022438"/>
    </source>
</evidence>
<dbReference type="InterPro" id="IPR008330">
    <property type="entry name" value="Pept_M17_PepB"/>
</dbReference>
<dbReference type="SUPFAM" id="SSF53187">
    <property type="entry name" value="Zn-dependent exopeptidases"/>
    <property type="match status" value="1"/>
</dbReference>
<dbReference type="PROSITE" id="PS00631">
    <property type="entry name" value="CYTOSOL_AP"/>
    <property type="match status" value="1"/>
</dbReference>
<dbReference type="EMBL" id="JMGO02000002">
    <property type="protein sequence ID" value="KXU81295.1"/>
    <property type="molecule type" value="Genomic_DNA"/>
</dbReference>
<evidence type="ECO:0000256" key="3">
    <source>
        <dbReference type="ARBA" id="ARBA00022490"/>
    </source>
</evidence>
<accession>A0A175VKQ2</accession>
<keyword evidence="2 9" id="KW-0031">Aminopeptidase</keyword>
<keyword evidence="5" id="KW-0479">Metal-binding</keyword>
<keyword evidence="3" id="KW-0963">Cytoplasm</keyword>
<dbReference type="OrthoDB" id="9809354at2"/>
<dbReference type="CDD" id="cd00433">
    <property type="entry name" value="Peptidase_M17"/>
    <property type="match status" value="1"/>
</dbReference>
<dbReference type="InterPro" id="IPR011356">
    <property type="entry name" value="Leucine_aapep/pepB"/>
</dbReference>
<dbReference type="RefSeq" id="WP_061475431.1">
    <property type="nucleotide sequence ID" value="NZ_JMGO02000002.1"/>
</dbReference>
<evidence type="ECO:0000256" key="5">
    <source>
        <dbReference type="ARBA" id="ARBA00022723"/>
    </source>
</evidence>
<reference evidence="9 10" key="1">
    <citation type="submission" date="2016-02" db="EMBL/GenBank/DDBJ databases">
        <title>Draft genome sequence of Aeromonas trota strain 1999lcr isolated from cerebrospinal fluid (CSF).</title>
        <authorList>
            <person name="Dallagassa C.B."/>
            <person name="Prediger K.C."/>
            <person name="Weiss V.A."/>
            <person name="Assis F.E."/>
            <person name="Baura V."/>
            <person name="Cruz L.M."/>
            <person name="Souza E.M."/>
            <person name="Pedrosa F.O."/>
            <person name="Fadel-Picheth C.M."/>
        </authorList>
    </citation>
    <scope>NUCLEOTIDE SEQUENCE [LARGE SCALE GENOMIC DNA]</scope>
    <source>
        <strain evidence="9 10">1999lcr</strain>
    </source>
</reference>
<dbReference type="AlphaFoldDB" id="A0A175VKQ2"/>
<evidence type="ECO:0000259" key="8">
    <source>
        <dbReference type="PROSITE" id="PS00631"/>
    </source>
</evidence>
<keyword evidence="6" id="KW-0378">Hydrolase</keyword>
<evidence type="ECO:0000256" key="7">
    <source>
        <dbReference type="ARBA" id="ARBA00023211"/>
    </source>
</evidence>
<gene>
    <name evidence="9" type="ORF">LCR_06185</name>
</gene>
<dbReference type="InterPro" id="IPR000819">
    <property type="entry name" value="Peptidase_M17_C"/>
</dbReference>
<dbReference type="Pfam" id="PF12404">
    <property type="entry name" value="DUF3663"/>
    <property type="match status" value="1"/>
</dbReference>
<protein>
    <submittedName>
        <fullName evidence="9">Aminopeptidase</fullName>
    </submittedName>
</protein>
<evidence type="ECO:0000313" key="10">
    <source>
        <dbReference type="Proteomes" id="UP000078435"/>
    </source>
</evidence>
<evidence type="ECO:0000313" key="9">
    <source>
        <dbReference type="EMBL" id="KXU81295.1"/>
    </source>
</evidence>